<dbReference type="PROSITE" id="PS50968">
    <property type="entry name" value="BIOTINYL_LIPOYL"/>
    <property type="match status" value="1"/>
</dbReference>
<sequence>MADIKTFNLPDLGEGLPDATIVEWHVKEGDDIKLDAPLASMETAKAVVDVPSPYTGKVVKLYGAPGDVIETGAALADFEPDPNAKQRAESQDTGHSHGPKKKKAAEPAPAPAPAASGDREDEGTVVGAMASGNTVHVEQVSSAGGVKAVPAVRAMAKKLKVDLTRVQPTGEGGVVTLKDVKQAAADGSAP</sequence>
<keyword evidence="6" id="KW-0012">Acyltransferase</keyword>
<dbReference type="CDD" id="cd06849">
    <property type="entry name" value="lipoyl_domain"/>
    <property type="match status" value="1"/>
</dbReference>
<evidence type="ECO:0000256" key="1">
    <source>
        <dbReference type="ARBA" id="ARBA00001938"/>
    </source>
</evidence>
<dbReference type="HOGENOM" id="CLU_115203_0_0_6"/>
<dbReference type="PROSITE" id="PS00189">
    <property type="entry name" value="LIPOYL"/>
    <property type="match status" value="1"/>
</dbReference>
<dbReference type="Proteomes" id="UP000029708">
    <property type="component" value="Unassembled WGS sequence"/>
</dbReference>
<dbReference type="PANTHER" id="PTHR43178:SF12">
    <property type="entry name" value="DIHYDROLIPOAMIDE ACETYLTRANSFERASE COMPONENT OF PYRUVATE DEHYDROGENASE COMPLEX"/>
    <property type="match status" value="1"/>
</dbReference>
<dbReference type="SUPFAM" id="SSF51230">
    <property type="entry name" value="Single hybrid motif"/>
    <property type="match status" value="1"/>
</dbReference>
<dbReference type="AlphaFoldDB" id="A0A099CXK1"/>
<evidence type="ECO:0000256" key="2">
    <source>
        <dbReference type="ARBA" id="ARBA00007317"/>
    </source>
</evidence>
<evidence type="ECO:0000313" key="11">
    <source>
        <dbReference type="Proteomes" id="UP000029708"/>
    </source>
</evidence>
<evidence type="ECO:0000256" key="5">
    <source>
        <dbReference type="ARBA" id="ARBA00022823"/>
    </source>
</evidence>
<dbReference type="InterPro" id="IPR050743">
    <property type="entry name" value="2-oxoacid_DH_E2_comp"/>
</dbReference>
<proteinExistence type="inferred from homology"/>
<keyword evidence="5" id="KW-0450">Lipoyl</keyword>
<dbReference type="InterPro" id="IPR004167">
    <property type="entry name" value="PSBD"/>
</dbReference>
<evidence type="ECO:0000259" key="9">
    <source>
        <dbReference type="PROSITE" id="PS51826"/>
    </source>
</evidence>
<evidence type="ECO:0000259" key="8">
    <source>
        <dbReference type="PROSITE" id="PS50968"/>
    </source>
</evidence>
<comment type="caution">
    <text evidence="10">The sequence shown here is derived from an EMBL/GenBank/DDBJ whole genome shotgun (WGS) entry which is preliminary data.</text>
</comment>
<comment type="similarity">
    <text evidence="2">Belongs to the 2-oxoacid dehydrogenase family.</text>
</comment>
<feature type="domain" description="Peripheral subunit-binding (PSBD)" evidence="9">
    <location>
        <begin position="147"/>
        <end position="184"/>
    </location>
</feature>
<gene>
    <name evidence="10" type="ORF">LF63_0102960</name>
</gene>
<protein>
    <submittedName>
        <fullName evidence="10">Branched-chain alpha-keto acid dehydrogenase subunit E2</fullName>
    </submittedName>
</protein>
<feature type="domain" description="Lipoyl-binding" evidence="8">
    <location>
        <begin position="4"/>
        <end position="79"/>
    </location>
</feature>
<keyword evidence="4" id="KW-0808">Transferase</keyword>
<dbReference type="Pfam" id="PF00364">
    <property type="entry name" value="Biotin_lipoyl"/>
    <property type="match status" value="1"/>
</dbReference>
<reference evidence="10 11" key="1">
    <citation type="submission" date="2014-09" db="EMBL/GenBank/DDBJ databases">
        <title>Xanthomonadaceae 3.5X direct submission.</title>
        <authorList>
            <person name="Fang T."/>
            <person name="Wang H."/>
        </authorList>
    </citation>
    <scope>NUCLEOTIDE SEQUENCE [LARGE SCALE GENOMIC DNA]</scope>
    <source>
        <strain evidence="10 11">3.5X</strain>
    </source>
</reference>
<dbReference type="InterPro" id="IPR000089">
    <property type="entry name" value="Biotin_lipoyl"/>
</dbReference>
<dbReference type="STRING" id="1543381.LF63_0102960"/>
<dbReference type="GO" id="GO:0016407">
    <property type="term" value="F:acetyltransferase activity"/>
    <property type="evidence" value="ECO:0007669"/>
    <property type="project" value="TreeGrafter"/>
</dbReference>
<dbReference type="Gene3D" id="4.10.320.10">
    <property type="entry name" value="E3-binding domain"/>
    <property type="match status" value="1"/>
</dbReference>
<keyword evidence="11" id="KW-1185">Reference proteome</keyword>
<feature type="region of interest" description="Disordered" evidence="7">
    <location>
        <begin position="73"/>
        <end position="130"/>
    </location>
</feature>
<dbReference type="Pfam" id="PF02817">
    <property type="entry name" value="E3_binding"/>
    <property type="match status" value="1"/>
</dbReference>
<dbReference type="InterPro" id="IPR036625">
    <property type="entry name" value="E3-bd_dom_sf"/>
</dbReference>
<evidence type="ECO:0000313" key="10">
    <source>
        <dbReference type="EMBL" id="KGI78459.1"/>
    </source>
</evidence>
<evidence type="ECO:0000256" key="6">
    <source>
        <dbReference type="ARBA" id="ARBA00023315"/>
    </source>
</evidence>
<evidence type="ECO:0000256" key="3">
    <source>
        <dbReference type="ARBA" id="ARBA00011484"/>
    </source>
</evidence>
<dbReference type="InterPro" id="IPR011053">
    <property type="entry name" value="Single_hybrid_motif"/>
</dbReference>
<organism evidence="10 11">
    <name type="scientific">Oleiagrimonas soli</name>
    <dbReference type="NCBI Taxonomy" id="1543381"/>
    <lineage>
        <taxon>Bacteria</taxon>
        <taxon>Pseudomonadati</taxon>
        <taxon>Pseudomonadota</taxon>
        <taxon>Gammaproteobacteria</taxon>
        <taxon>Lysobacterales</taxon>
        <taxon>Rhodanobacteraceae</taxon>
        <taxon>Oleiagrimonas</taxon>
    </lineage>
</organism>
<comment type="subunit">
    <text evidence="3">Forms a 24-polypeptide structural core with octahedral symmetry.</text>
</comment>
<dbReference type="PANTHER" id="PTHR43178">
    <property type="entry name" value="DIHYDROLIPOAMIDE ACETYLTRANSFERASE COMPONENT OF PYRUVATE DEHYDROGENASE COMPLEX"/>
    <property type="match status" value="1"/>
</dbReference>
<dbReference type="EMBL" id="JROI01000008">
    <property type="protein sequence ID" value="KGI78459.1"/>
    <property type="molecule type" value="Genomic_DNA"/>
</dbReference>
<dbReference type="Gene3D" id="2.40.50.100">
    <property type="match status" value="1"/>
</dbReference>
<feature type="non-terminal residue" evidence="10">
    <location>
        <position position="190"/>
    </location>
</feature>
<dbReference type="InterPro" id="IPR003016">
    <property type="entry name" value="2-oxoA_DH_lipoyl-BS"/>
</dbReference>
<dbReference type="PROSITE" id="PS51826">
    <property type="entry name" value="PSBD"/>
    <property type="match status" value="1"/>
</dbReference>
<dbReference type="GO" id="GO:0031405">
    <property type="term" value="F:lipoic acid binding"/>
    <property type="evidence" value="ECO:0007669"/>
    <property type="project" value="TreeGrafter"/>
</dbReference>
<comment type="cofactor">
    <cofactor evidence="1">
        <name>(R)-lipoate</name>
        <dbReference type="ChEBI" id="CHEBI:83088"/>
    </cofactor>
</comment>
<dbReference type="GO" id="GO:0005737">
    <property type="term" value="C:cytoplasm"/>
    <property type="evidence" value="ECO:0007669"/>
    <property type="project" value="TreeGrafter"/>
</dbReference>
<dbReference type="SUPFAM" id="SSF47005">
    <property type="entry name" value="Peripheral subunit-binding domain of 2-oxo acid dehydrogenase complex"/>
    <property type="match status" value="1"/>
</dbReference>
<accession>A0A099CXK1</accession>
<evidence type="ECO:0000256" key="7">
    <source>
        <dbReference type="SAM" id="MobiDB-lite"/>
    </source>
</evidence>
<name>A0A099CXK1_9GAMM</name>
<feature type="compositionally biased region" description="Basic and acidic residues" evidence="7">
    <location>
        <begin position="82"/>
        <end position="95"/>
    </location>
</feature>
<evidence type="ECO:0000256" key="4">
    <source>
        <dbReference type="ARBA" id="ARBA00022679"/>
    </source>
</evidence>